<feature type="compositionally biased region" description="Acidic residues" evidence="3">
    <location>
        <begin position="141"/>
        <end position="156"/>
    </location>
</feature>
<feature type="domain" description="VWFA" evidence="4">
    <location>
        <begin position="370"/>
        <end position="555"/>
    </location>
</feature>
<feature type="compositionally biased region" description="Basic and acidic residues" evidence="3">
    <location>
        <begin position="114"/>
        <end position="140"/>
    </location>
</feature>
<feature type="compositionally biased region" description="Acidic residues" evidence="3">
    <location>
        <begin position="69"/>
        <end position="82"/>
    </location>
</feature>
<dbReference type="GO" id="GO:0005634">
    <property type="term" value="C:nucleus"/>
    <property type="evidence" value="ECO:0007669"/>
    <property type="project" value="TreeGrafter"/>
</dbReference>
<name>A0A016RX67_9BILA</name>
<evidence type="ECO:0000256" key="1">
    <source>
        <dbReference type="ARBA" id="ARBA00022741"/>
    </source>
</evidence>
<dbReference type="PROSITE" id="PS50234">
    <property type="entry name" value="VWFA"/>
    <property type="match status" value="1"/>
</dbReference>
<dbReference type="OrthoDB" id="422220at2759"/>
<dbReference type="GO" id="GO:0000027">
    <property type="term" value="P:ribosomal large subunit assembly"/>
    <property type="evidence" value="ECO:0007669"/>
    <property type="project" value="TreeGrafter"/>
</dbReference>
<protein>
    <recommendedName>
        <fullName evidence="4">VWFA domain-containing protein</fullName>
    </recommendedName>
</protein>
<dbReference type="GO" id="GO:0030687">
    <property type="term" value="C:preribosome, large subunit precursor"/>
    <property type="evidence" value="ECO:0007669"/>
    <property type="project" value="TreeGrafter"/>
</dbReference>
<evidence type="ECO:0000256" key="3">
    <source>
        <dbReference type="SAM" id="MobiDB-lite"/>
    </source>
</evidence>
<dbReference type="GO" id="GO:0000055">
    <property type="term" value="P:ribosomal large subunit export from nucleus"/>
    <property type="evidence" value="ECO:0007669"/>
    <property type="project" value="TreeGrafter"/>
</dbReference>
<dbReference type="InterPro" id="IPR002035">
    <property type="entry name" value="VWF_A"/>
</dbReference>
<dbReference type="Proteomes" id="UP000024635">
    <property type="component" value="Unassembled WGS sequence"/>
</dbReference>
<dbReference type="GO" id="GO:0005524">
    <property type="term" value="F:ATP binding"/>
    <property type="evidence" value="ECO:0007669"/>
    <property type="project" value="UniProtKB-KW"/>
</dbReference>
<keyword evidence="2" id="KW-0067">ATP-binding</keyword>
<reference evidence="6" key="1">
    <citation type="journal article" date="2015" name="Nat. Genet.">
        <title>The genome and transcriptome of the zoonotic hookworm Ancylostoma ceylanicum identify infection-specific gene families.</title>
        <authorList>
            <person name="Schwarz E.M."/>
            <person name="Hu Y."/>
            <person name="Antoshechkin I."/>
            <person name="Miller M.M."/>
            <person name="Sternberg P.W."/>
            <person name="Aroian R.V."/>
        </authorList>
    </citation>
    <scope>NUCLEOTIDE SEQUENCE</scope>
    <source>
        <strain evidence="6">HY135</strain>
    </source>
</reference>
<keyword evidence="1" id="KW-0547">Nucleotide-binding</keyword>
<dbReference type="PANTHER" id="PTHR48103:SF2">
    <property type="entry name" value="MIDASIN"/>
    <property type="match status" value="1"/>
</dbReference>
<dbReference type="Gene3D" id="3.40.50.410">
    <property type="entry name" value="von Willebrand factor, type A domain"/>
    <property type="match status" value="1"/>
</dbReference>
<dbReference type="AlphaFoldDB" id="A0A016RX67"/>
<feature type="compositionally biased region" description="Acidic residues" evidence="3">
    <location>
        <begin position="17"/>
        <end position="60"/>
    </location>
</feature>
<dbReference type="PANTHER" id="PTHR48103">
    <property type="entry name" value="MIDASIN-RELATED"/>
    <property type="match status" value="1"/>
</dbReference>
<sequence length="568" mass="62991">MPTIVILLRFRNNRDEEGPEDVQEEGEPVDEAGDGDLTDEEPLDNGPGDEEMDNDEENIEDNGTVDNPPAEENENNMDETEAIEQGTGGEQREPSSMEDVAGLNEDKEDESQEEDGKGQRKSDHRGEAGKGAEATKKEERTEEEENDEESTENDEATENKRELAQNDEAVEDKEMGDGEQDDQGQDVQNAPAAERQMIGAGSLDEAKQSKKTDTNQKPKERKKPTLGAEETADSPLENDEGASEERQACIHLAPEQMFNLVEEMTKELSLGSDEHNEVKEETKKAEATTKDPAEAQQQWLLMSQTVDILAAELAENLRLILEPQRASKMQGDYRTGKRLNMRRLIPYIASEYRKDRIWMRRSKKAQRDYQVLIAVDDSASMNENGIHEVTCESVCVIEDALRRCDAGGVSVCSFGSDVKIINSFGDHMMPGPELLQKLSFAQSSTDLILLLNRSRQILSDVRTPTSEQLLIIISDGRGALAQGADKVKAALSALQGVTVLFVLLDSGPKSICDLSVAAFQGGNVILTPYLTVFPFPFYTIIKSVMQLPSVLTESIRQWFEMTVQTNSI</sequence>
<evidence type="ECO:0000256" key="2">
    <source>
        <dbReference type="ARBA" id="ARBA00022840"/>
    </source>
</evidence>
<keyword evidence="6" id="KW-1185">Reference proteome</keyword>
<feature type="region of interest" description="Disordered" evidence="3">
    <location>
        <begin position="1"/>
        <end position="244"/>
    </location>
</feature>
<evidence type="ECO:0000313" key="5">
    <source>
        <dbReference type="EMBL" id="EYB82692.1"/>
    </source>
</evidence>
<evidence type="ECO:0000259" key="4">
    <source>
        <dbReference type="PROSITE" id="PS50234"/>
    </source>
</evidence>
<feature type="compositionally biased region" description="Basic and acidic residues" evidence="3">
    <location>
        <begin position="204"/>
        <end position="218"/>
    </location>
</feature>
<dbReference type="SUPFAM" id="SSF53300">
    <property type="entry name" value="vWA-like"/>
    <property type="match status" value="1"/>
</dbReference>
<proteinExistence type="predicted"/>
<accession>A0A016RX67</accession>
<organism evidence="5 6">
    <name type="scientific">Ancylostoma ceylanicum</name>
    <dbReference type="NCBI Taxonomy" id="53326"/>
    <lineage>
        <taxon>Eukaryota</taxon>
        <taxon>Metazoa</taxon>
        <taxon>Ecdysozoa</taxon>
        <taxon>Nematoda</taxon>
        <taxon>Chromadorea</taxon>
        <taxon>Rhabditida</taxon>
        <taxon>Rhabditina</taxon>
        <taxon>Rhabditomorpha</taxon>
        <taxon>Strongyloidea</taxon>
        <taxon>Ancylostomatidae</taxon>
        <taxon>Ancylostomatinae</taxon>
        <taxon>Ancylostoma</taxon>
    </lineage>
</organism>
<feature type="compositionally biased region" description="Acidic residues" evidence="3">
    <location>
        <begin position="230"/>
        <end position="242"/>
    </location>
</feature>
<evidence type="ECO:0000313" key="6">
    <source>
        <dbReference type="Proteomes" id="UP000024635"/>
    </source>
</evidence>
<dbReference type="InterPro" id="IPR036465">
    <property type="entry name" value="vWFA_dom_sf"/>
</dbReference>
<comment type="caution">
    <text evidence="5">The sequence shown here is derived from an EMBL/GenBank/DDBJ whole genome shotgun (WGS) entry which is preliminary data.</text>
</comment>
<dbReference type="EMBL" id="JARK01001689">
    <property type="protein sequence ID" value="EYB82692.1"/>
    <property type="molecule type" value="Genomic_DNA"/>
</dbReference>
<gene>
    <name evidence="5" type="primary">Acey_s0353.g3293</name>
    <name evidence="5" type="synonym">Acey-F55F10.1</name>
    <name evidence="5" type="ORF">Y032_0353g3293</name>
</gene>